<feature type="domain" description="Nucleotidyl transferase" evidence="4">
    <location>
        <begin position="9"/>
        <end position="239"/>
    </location>
</feature>
<dbReference type="CDD" id="cd04181">
    <property type="entry name" value="NTP_transferase"/>
    <property type="match status" value="1"/>
</dbReference>
<protein>
    <submittedName>
        <fullName evidence="6">Uncharacterized protein</fullName>
    </submittedName>
</protein>
<dbReference type="SUPFAM" id="SSF51161">
    <property type="entry name" value="Trimeric LpxA-like enzymes"/>
    <property type="match status" value="1"/>
</dbReference>
<evidence type="ECO:0000256" key="2">
    <source>
        <dbReference type="ARBA" id="ARBA00022679"/>
    </source>
</evidence>
<dbReference type="InterPro" id="IPR056729">
    <property type="entry name" value="GMPPB_C"/>
</dbReference>
<dbReference type="InterPro" id="IPR029044">
    <property type="entry name" value="Nucleotide-diphossugar_trans"/>
</dbReference>
<dbReference type="InterPro" id="IPR005835">
    <property type="entry name" value="NTP_transferase_dom"/>
</dbReference>
<evidence type="ECO:0000259" key="5">
    <source>
        <dbReference type="Pfam" id="PF25087"/>
    </source>
</evidence>
<name>A0A662D2R8_UNCAE</name>
<proteinExistence type="inferred from homology"/>
<feature type="domain" description="Mannose-1-phosphate guanyltransferase C-terminal" evidence="5">
    <location>
        <begin position="271"/>
        <end position="347"/>
    </location>
</feature>
<dbReference type="InterPro" id="IPR018357">
    <property type="entry name" value="Hexapep_transf_CS"/>
</dbReference>
<organism evidence="6 7">
    <name type="scientific">Aerophobetes bacterium</name>
    <dbReference type="NCBI Taxonomy" id="2030807"/>
    <lineage>
        <taxon>Bacteria</taxon>
        <taxon>Candidatus Aerophobota</taxon>
    </lineage>
</organism>
<dbReference type="PANTHER" id="PTHR22572">
    <property type="entry name" value="SUGAR-1-PHOSPHATE GUANYL TRANSFERASE"/>
    <property type="match status" value="1"/>
</dbReference>
<dbReference type="SUPFAM" id="SSF53448">
    <property type="entry name" value="Nucleotide-diphospho-sugar transferases"/>
    <property type="match status" value="1"/>
</dbReference>
<dbReference type="EMBL" id="QMPY01000178">
    <property type="protein sequence ID" value="RLE06539.1"/>
    <property type="molecule type" value="Genomic_DNA"/>
</dbReference>
<comment type="similarity">
    <text evidence="1">Belongs to the transferase hexapeptide repeat family.</text>
</comment>
<comment type="caution">
    <text evidence="6">The sequence shown here is derived from an EMBL/GenBank/DDBJ whole genome shotgun (WGS) entry which is preliminary data.</text>
</comment>
<dbReference type="PROSITE" id="PS00101">
    <property type="entry name" value="HEXAPEP_TRANSFERASES"/>
    <property type="match status" value="1"/>
</dbReference>
<dbReference type="AlphaFoldDB" id="A0A662D2R8"/>
<sequence length="350" mass="39686">MEKESQVRAMVLAAGLGTRLKPLTYRVSKPMVPVINKPSILYPLRLLKKYGIDEVIINLHYQAEQVKEYLGGGEKFGLKIIYSEEKHLLGTAGGVKKMEEYFTDTFLVLSADGISNIDLGRVVRFHREREAMATVVLKEKEERFNYGIALCDEGGRITRFMEKPSWGEFFSNKINTGIYVFDPKVFSYIPPGQEYDFGHQVLPEMVKAEEKVYGYVTNDYWMDMGNLEDYRKTQRDILEGKMKIKINGQEVRKGIWIGENSKISPLAVIESPSVIGNNCQIEEKAKIGKFTTLGSRVIIKKKASLKECILWNNIVVGEGAQLDNCILTDFAHIPANFFMSGGIVMGERKE</sequence>
<gene>
    <name evidence="6" type="ORF">DRZ78_04565</name>
</gene>
<dbReference type="InterPro" id="IPR050486">
    <property type="entry name" value="Mannose-1P_guanyltransferase"/>
</dbReference>
<reference evidence="6 7" key="1">
    <citation type="submission" date="2018-06" db="EMBL/GenBank/DDBJ databases">
        <title>Extensive metabolic versatility and redundancy in microbially diverse, dynamic hydrothermal sediments.</title>
        <authorList>
            <person name="Dombrowski N."/>
            <person name="Teske A."/>
            <person name="Baker B.J."/>
        </authorList>
    </citation>
    <scope>NUCLEOTIDE SEQUENCE [LARGE SCALE GENOMIC DNA]</scope>
    <source>
        <strain evidence="6">B7_G13</strain>
    </source>
</reference>
<dbReference type="Proteomes" id="UP000277457">
    <property type="component" value="Unassembled WGS sequence"/>
</dbReference>
<dbReference type="Pfam" id="PF25087">
    <property type="entry name" value="GMPPB_C"/>
    <property type="match status" value="1"/>
</dbReference>
<dbReference type="InterPro" id="IPR011004">
    <property type="entry name" value="Trimer_LpxA-like_sf"/>
</dbReference>
<accession>A0A662D2R8</accession>
<keyword evidence="2" id="KW-0808">Transferase</keyword>
<dbReference type="GO" id="GO:0016740">
    <property type="term" value="F:transferase activity"/>
    <property type="evidence" value="ECO:0007669"/>
    <property type="project" value="UniProtKB-KW"/>
</dbReference>
<evidence type="ECO:0000313" key="7">
    <source>
        <dbReference type="Proteomes" id="UP000277457"/>
    </source>
</evidence>
<evidence type="ECO:0000256" key="3">
    <source>
        <dbReference type="ARBA" id="ARBA00022737"/>
    </source>
</evidence>
<dbReference type="Gene3D" id="3.90.550.10">
    <property type="entry name" value="Spore Coat Polysaccharide Biosynthesis Protein SpsA, Chain A"/>
    <property type="match status" value="1"/>
</dbReference>
<keyword evidence="3" id="KW-0677">Repeat</keyword>
<dbReference type="Gene3D" id="2.160.10.10">
    <property type="entry name" value="Hexapeptide repeat proteins"/>
    <property type="match status" value="1"/>
</dbReference>
<evidence type="ECO:0000313" key="6">
    <source>
        <dbReference type="EMBL" id="RLE06539.1"/>
    </source>
</evidence>
<evidence type="ECO:0000259" key="4">
    <source>
        <dbReference type="Pfam" id="PF00483"/>
    </source>
</evidence>
<evidence type="ECO:0000256" key="1">
    <source>
        <dbReference type="ARBA" id="ARBA00007274"/>
    </source>
</evidence>
<dbReference type="Pfam" id="PF00483">
    <property type="entry name" value="NTP_transferase"/>
    <property type="match status" value="1"/>
</dbReference>